<name>A0A9P8V7C0_9PEZI</name>
<dbReference type="Proteomes" id="UP000770015">
    <property type="component" value="Unassembled WGS sequence"/>
</dbReference>
<protein>
    <submittedName>
        <fullName evidence="2">Uncharacterized protein</fullName>
    </submittedName>
</protein>
<reference evidence="2" key="1">
    <citation type="journal article" date="2021" name="Nat. Commun.">
        <title>Genetic determinants of endophytism in the Arabidopsis root mycobiome.</title>
        <authorList>
            <person name="Mesny F."/>
            <person name="Miyauchi S."/>
            <person name="Thiergart T."/>
            <person name="Pickel B."/>
            <person name="Atanasova L."/>
            <person name="Karlsson M."/>
            <person name="Huettel B."/>
            <person name="Barry K.W."/>
            <person name="Haridas S."/>
            <person name="Chen C."/>
            <person name="Bauer D."/>
            <person name="Andreopoulos W."/>
            <person name="Pangilinan J."/>
            <person name="LaButti K."/>
            <person name="Riley R."/>
            <person name="Lipzen A."/>
            <person name="Clum A."/>
            <person name="Drula E."/>
            <person name="Henrissat B."/>
            <person name="Kohler A."/>
            <person name="Grigoriev I.V."/>
            <person name="Martin F.M."/>
            <person name="Hacquard S."/>
        </authorList>
    </citation>
    <scope>NUCLEOTIDE SEQUENCE</scope>
    <source>
        <strain evidence="2">MPI-SDFR-AT-0117</strain>
    </source>
</reference>
<proteinExistence type="predicted"/>
<comment type="caution">
    <text evidence="2">The sequence shown here is derived from an EMBL/GenBank/DDBJ whole genome shotgun (WGS) entry which is preliminary data.</text>
</comment>
<evidence type="ECO:0000313" key="2">
    <source>
        <dbReference type="EMBL" id="KAH6677958.1"/>
    </source>
</evidence>
<evidence type="ECO:0000256" key="1">
    <source>
        <dbReference type="SAM" id="MobiDB-lite"/>
    </source>
</evidence>
<gene>
    <name evidence="2" type="ORF">F5X68DRAFT_37181</name>
</gene>
<feature type="region of interest" description="Disordered" evidence="1">
    <location>
        <begin position="139"/>
        <end position="219"/>
    </location>
</feature>
<organism evidence="2 3">
    <name type="scientific">Plectosphaerella plurivora</name>
    <dbReference type="NCBI Taxonomy" id="936078"/>
    <lineage>
        <taxon>Eukaryota</taxon>
        <taxon>Fungi</taxon>
        <taxon>Dikarya</taxon>
        <taxon>Ascomycota</taxon>
        <taxon>Pezizomycotina</taxon>
        <taxon>Sordariomycetes</taxon>
        <taxon>Hypocreomycetidae</taxon>
        <taxon>Glomerellales</taxon>
        <taxon>Plectosphaerellaceae</taxon>
        <taxon>Plectosphaerella</taxon>
    </lineage>
</organism>
<dbReference type="EMBL" id="JAGSXJ010000022">
    <property type="protein sequence ID" value="KAH6677958.1"/>
    <property type="molecule type" value="Genomic_DNA"/>
</dbReference>
<evidence type="ECO:0000313" key="3">
    <source>
        <dbReference type="Proteomes" id="UP000770015"/>
    </source>
</evidence>
<accession>A0A9P8V7C0</accession>
<dbReference type="AlphaFoldDB" id="A0A9P8V7C0"/>
<sequence>MLPRMLRLRRLADDVCFSSRDEAGDGRKQVCDDEEEGCELRDKRVCLVAGSRMISRRGRTGAGGGPEKSPAHLRPRRAEARSCGQSRRWASGTSWSSRCDRRRGWRLYEMLQGTTRTTIPGCASGTACGGAVCRVGSGPGGGRLQVPSRQARRNSLGETSSRSIPRRNAQGLREEERVTDCVSRQTGRLPPEQKKPVVGVSASATSGRRTKLAFTLPAR</sequence>
<feature type="region of interest" description="Disordered" evidence="1">
    <location>
        <begin position="56"/>
        <end position="85"/>
    </location>
</feature>
<keyword evidence="3" id="KW-1185">Reference proteome</keyword>